<evidence type="ECO:0000313" key="1">
    <source>
        <dbReference type="EMBL" id="PLW38404.1"/>
    </source>
</evidence>
<name>A0A2N5UKX8_9BASI</name>
<keyword evidence="2" id="KW-1185">Reference proteome</keyword>
<organism evidence="1 2">
    <name type="scientific">Puccinia coronata f. sp. avenae</name>
    <dbReference type="NCBI Taxonomy" id="200324"/>
    <lineage>
        <taxon>Eukaryota</taxon>
        <taxon>Fungi</taxon>
        <taxon>Dikarya</taxon>
        <taxon>Basidiomycota</taxon>
        <taxon>Pucciniomycotina</taxon>
        <taxon>Pucciniomycetes</taxon>
        <taxon>Pucciniales</taxon>
        <taxon>Pucciniaceae</taxon>
        <taxon>Puccinia</taxon>
    </lineage>
</organism>
<protein>
    <submittedName>
        <fullName evidence="1">Uncharacterized protein</fullName>
    </submittedName>
</protein>
<dbReference type="STRING" id="200324.A0A2N5UKX8"/>
<gene>
    <name evidence="1" type="ORF">PCANC_13650</name>
</gene>
<proteinExistence type="predicted"/>
<evidence type="ECO:0000313" key="2">
    <source>
        <dbReference type="Proteomes" id="UP000235388"/>
    </source>
</evidence>
<dbReference type="EMBL" id="PGCJ01000208">
    <property type="protein sequence ID" value="PLW38404.1"/>
    <property type="molecule type" value="Genomic_DNA"/>
</dbReference>
<dbReference type="OrthoDB" id="2507437at2759"/>
<reference evidence="1 2" key="1">
    <citation type="submission" date="2017-11" db="EMBL/GenBank/DDBJ databases">
        <title>De novo assembly and phasing of dikaryotic genomes from two isolates of Puccinia coronata f. sp. avenae, the causal agent of oat crown rust.</title>
        <authorList>
            <person name="Miller M.E."/>
            <person name="Zhang Y."/>
            <person name="Omidvar V."/>
            <person name="Sperschneider J."/>
            <person name="Schwessinger B."/>
            <person name="Raley C."/>
            <person name="Palmer J.M."/>
            <person name="Garnica D."/>
            <person name="Upadhyaya N."/>
            <person name="Rathjen J."/>
            <person name="Taylor J.M."/>
            <person name="Park R.F."/>
            <person name="Dodds P.N."/>
            <person name="Hirsch C.D."/>
            <person name="Kianian S.F."/>
            <person name="Figueroa M."/>
        </authorList>
    </citation>
    <scope>NUCLEOTIDE SEQUENCE [LARGE SCALE GENOMIC DNA]</scope>
    <source>
        <strain evidence="1">12NC29</strain>
    </source>
</reference>
<comment type="caution">
    <text evidence="1">The sequence shown here is derived from an EMBL/GenBank/DDBJ whole genome shotgun (WGS) entry which is preliminary data.</text>
</comment>
<dbReference type="Proteomes" id="UP000235388">
    <property type="component" value="Unassembled WGS sequence"/>
</dbReference>
<sequence length="526" mass="58120">MAAMSPAAAKYFCDNFAGQSLRSMRQQRQKNGGQLDDGIVLKHFERVSGYIKDLGYTGPLVLAPDQTVCVKSLRSHNGHLIGAQGGDVPFSNLKELSNLVKKITSTNQLCSKVPLPKFPSFVVALVASYDKETAEEIAASHILVLDYCSKAGMSIISIGSDGAATEISALRFVQKLVKQFLCFHKLDARISVQVPMIGETPRPLVPVQDPKHAQKTASNQLLSGAQVLSFGKYFLNISQLVELLGQSSPLYSRDVLNCNKQGNGCSYRTMNWETFEASLISPQHTGLSIYLYLFGVAISDSANYDFAYACVPDKTPISEIMHEAATSIGEKQKADLALADIDIEEEHDWLSCKNQMSISSLLNPLTEKPPSLSTTFLAERSKEKFQLVIKTPDGSDTQLNHQLMLELRKKHNTENCHHHSGNKKQKRQNFLLAPNQSQSDSNKAPQPSECSKLVSLVLKENMSQQSSIARMHQWNIQVQFNLLEVQKTSTHVDVSAQMLVQGGAVSKTNELIYGKFGIFIKEKRIA</sequence>
<accession>A0A2N5UKX8</accession>
<dbReference type="AlphaFoldDB" id="A0A2N5UKX8"/>